<dbReference type="FunFam" id="3.90.550.10:FF:000004">
    <property type="entry name" value="UDP-glucose glycoprotein glucosyltransferase 1"/>
    <property type="match status" value="1"/>
</dbReference>
<feature type="domain" description="UDP-glucose:glycoprotein glucosyltransferase thioredoxin-like" evidence="18">
    <location>
        <begin position="659"/>
        <end position="743"/>
    </location>
</feature>
<dbReference type="Pfam" id="PF18402">
    <property type="entry name" value="Thioredoxin_14"/>
    <property type="match status" value="1"/>
</dbReference>
<evidence type="ECO:0000256" key="6">
    <source>
        <dbReference type="ARBA" id="ARBA00022679"/>
    </source>
</evidence>
<comment type="subcellular location">
    <subcellularLocation>
        <location evidence="2">Endoplasmic reticulum lumen</location>
    </subcellularLocation>
</comment>
<evidence type="ECO:0000256" key="8">
    <source>
        <dbReference type="ARBA" id="ARBA00022824"/>
    </source>
</evidence>
<evidence type="ECO:0000256" key="13">
    <source>
        <dbReference type="SAM" id="MobiDB-lite"/>
    </source>
</evidence>
<dbReference type="InterPro" id="IPR040694">
    <property type="entry name" value="UGGT_TRXL_2"/>
</dbReference>
<dbReference type="InterPro" id="IPR040693">
    <property type="entry name" value="UGGT_TRXL_1"/>
</dbReference>
<evidence type="ECO:0000259" key="15">
    <source>
        <dbReference type="Pfam" id="PF18400"/>
    </source>
</evidence>
<dbReference type="GO" id="GO:0018279">
    <property type="term" value="P:protein N-linked glycosylation via asparagine"/>
    <property type="evidence" value="ECO:0007669"/>
    <property type="project" value="TreeGrafter"/>
</dbReference>
<evidence type="ECO:0000256" key="11">
    <source>
        <dbReference type="ARBA" id="ARBA00048456"/>
    </source>
</evidence>
<sequence>MWQHCALLLSLSLLPVVSGGADSKGVTTSLTTKWASTPLLLEASEFLAEESQEMFWDFVECCSVTDTDQVYYDLIVKRASALLSTVQLNMLKFALSLRAYSATVHSFQQIASNEPPPSGCSAFFNVHGENPYLIPLCPRPKPYLFKSDHRFPGSNPDTPVIILYAEIGSSEFTMFHQLMLSKVNKGLATYVLRHYLASPSSRRVYLSGYGVELAIKNQEYKAKDDTQVQGAEVNATLMGENDPVDEVQGFLFGKLKTLYPELKEQLKELRKHLVESTNEMAPLKVWQMQDLSFQTAARILAAPSSDALNVMRDLSQNFPTKARSITKTVVSSELRKEMEENQKVRAQSSIPGDSALFINGLHIDLDTQDIFSVFEVLRSEARVMEGLRSLLIETPFIHDILKLNVQPSDSDYAVDIRNPAVNWMNNLETDSRYGSWPYSVQELLRPTFPGVIRQIRKNFHNLVVILDPTHESSAELLNVAEMFYSNNIPLRIGLVFVVSDVDEIDGMEDAGVALLRAFNYITEELDAPAAFDTIISMFNRVPSGGKLSVGDVVKVLEKKFPYVEVGSILGPDSTYDDNRKVWFYDGYIRPVTFWVVGDFDQPSGRQLLYDAIRHMKTSNNVRLGLINNPSDSPSEENSRVARAIWAFTVGSAFEGPKFDFLLSHTVYCRDVLKLGKGQRAVISNGRIIGPLEDGEVFNQDDFLLLESIILKTSGERIKSKVQQFGVEEDRASDLVMKIDSLLSSHAVKIRPTEGDVYFDMVAVIDPVTRDAQKLAPLLLVLKKLVNVNLRVFMNCQSKLSDLPLKSFYRYVLEPEVLFQTDGSFSPGPLAKFLDMPQTPLFTLNLNTPESWMVDCGRTAEYELEHLLLEGHCFDVSTGQPPRGLQFTLGTPSDPVIVDTIVMANLGYFQLKANPGAWILKLRKGRSDEIYKIYRYGRSHLDISRRLQIMMLSVLKNTKTPVKFWFLKNYLSPAFKEFIPYMAEQYGFQYELVQYKWPRWLHQQTEKQRIIWGYKILFLDVLFPLSVDKFLFVDADQIVRTDLKELRDFDLEGAPYGYTPFCESRREMDGFRFWKSGYWASHLAGRKYHISALYVVDLKKFRKIAAGDRLRGQYQGLSQDPNSLSNLDQDLPNNMIHQVPIKSLPQEWLWCETWCDDNSKKKAKTIDLCNNPQTKEPKLQAAVRIVAEWSDYDQEIKRLQNRVQERGAENHTTQKDKPGTYIT</sequence>
<feature type="domain" description="UDP-glucose:glycoprotein glucosyltransferase thioredoxin-like" evidence="18">
    <location>
        <begin position="587"/>
        <end position="647"/>
    </location>
</feature>
<dbReference type="GO" id="GO:0036503">
    <property type="term" value="P:ERAD pathway"/>
    <property type="evidence" value="ECO:0007669"/>
    <property type="project" value="TreeGrafter"/>
</dbReference>
<comment type="similarity">
    <text evidence="4">Belongs to the glycosyltransferase 8 family.</text>
</comment>
<dbReference type="Pfam" id="PF18401">
    <property type="entry name" value="Thioredoxin_13"/>
    <property type="match status" value="1"/>
</dbReference>
<dbReference type="SUPFAM" id="SSF53448">
    <property type="entry name" value="Nucleotide-diphospho-sugar transferases"/>
    <property type="match status" value="1"/>
</dbReference>
<evidence type="ECO:0000313" key="21">
    <source>
        <dbReference type="Proteomes" id="UP000694402"/>
    </source>
</evidence>
<gene>
    <name evidence="20" type="primary">UGGT1</name>
</gene>
<dbReference type="CDD" id="cd06432">
    <property type="entry name" value="GT8_HUGT1_C_like"/>
    <property type="match status" value="1"/>
</dbReference>
<feature type="domain" description="UGGT thioredoxin-like" evidence="16">
    <location>
        <begin position="277"/>
        <end position="404"/>
    </location>
</feature>
<dbReference type="GeneTree" id="ENSGT00390000004600"/>
<evidence type="ECO:0000259" key="18">
    <source>
        <dbReference type="Pfam" id="PF18403"/>
    </source>
</evidence>
<evidence type="ECO:0000256" key="4">
    <source>
        <dbReference type="ARBA" id="ARBA00006351"/>
    </source>
</evidence>
<evidence type="ECO:0000256" key="2">
    <source>
        <dbReference type="ARBA" id="ARBA00004319"/>
    </source>
</evidence>
<evidence type="ECO:0000259" key="19">
    <source>
        <dbReference type="Pfam" id="PF18404"/>
    </source>
</evidence>
<evidence type="ECO:0000256" key="1">
    <source>
        <dbReference type="ARBA" id="ARBA00001913"/>
    </source>
</evidence>
<reference evidence="20" key="2">
    <citation type="submission" date="2025-09" db="UniProtKB">
        <authorList>
            <consortium name="Ensembl"/>
        </authorList>
    </citation>
    <scope>IDENTIFICATION</scope>
</reference>
<dbReference type="InterPro" id="IPR040497">
    <property type="entry name" value="Glyco_transf_24"/>
</dbReference>
<dbReference type="AlphaFoldDB" id="A0A8C8J5P2"/>
<name>A0A8C8J5P2_ONCTS</name>
<evidence type="ECO:0000256" key="12">
    <source>
        <dbReference type="ARBA" id="ARBA00081614"/>
    </source>
</evidence>
<dbReference type="Pfam" id="PF18403">
    <property type="entry name" value="Thioredoxin_15"/>
    <property type="match status" value="2"/>
</dbReference>
<evidence type="ECO:0000256" key="14">
    <source>
        <dbReference type="SAM" id="SignalP"/>
    </source>
</evidence>
<feature type="region of interest" description="Disordered" evidence="13">
    <location>
        <begin position="1202"/>
        <end position="1222"/>
    </location>
</feature>
<keyword evidence="5" id="KW-0328">Glycosyltransferase</keyword>
<feature type="chain" id="PRO_5044257615" description="UDP-glucose ceramide glucosyltransferase-like 1" evidence="14">
    <location>
        <begin position="20"/>
        <end position="1222"/>
    </location>
</feature>
<evidence type="ECO:0000256" key="9">
    <source>
        <dbReference type="ARBA" id="ARBA00023180"/>
    </source>
</evidence>
<dbReference type="PANTHER" id="PTHR11226">
    <property type="entry name" value="UDP-GLUCOSE GLYCOPROTEIN:GLUCOSYLTRANSFERASE"/>
    <property type="match status" value="1"/>
</dbReference>
<keyword evidence="7 14" id="KW-0732">Signal</keyword>
<protein>
    <recommendedName>
        <fullName evidence="12">UDP-glucose ceramide glucosyltransferase-like 1</fullName>
    </recommendedName>
</protein>
<proteinExistence type="inferred from homology"/>
<dbReference type="Pfam" id="PF18400">
    <property type="entry name" value="Thioredoxin_12"/>
    <property type="match status" value="1"/>
</dbReference>
<feature type="signal peptide" evidence="14">
    <location>
        <begin position="1"/>
        <end position="19"/>
    </location>
</feature>
<dbReference type="InterPro" id="IPR040692">
    <property type="entry name" value="UGGT_TRXL_3"/>
</dbReference>
<feature type="domain" description="UGGT thioredoxin-like" evidence="15">
    <location>
        <begin position="36"/>
        <end position="202"/>
    </location>
</feature>
<reference evidence="20" key="1">
    <citation type="submission" date="2025-08" db="UniProtKB">
        <authorList>
            <consortium name="Ensembl"/>
        </authorList>
    </citation>
    <scope>IDENTIFICATION</scope>
</reference>
<keyword evidence="8" id="KW-0256">Endoplasmic reticulum</keyword>
<comment type="catalytic activity">
    <reaction evidence="11">
        <text>N(4)-(alpha-D-Man-(1-&gt;2)-alpha-D-Man-(1-&gt;2)-alpha-D-Man-(1-&gt;3)-[alpha-D-Man-(1-&gt;2)-alpha-D-Man-(1-&gt;3)-[alpha-D-Man-(1-&gt;2)-alpha-D-Man-(1-&gt;6)]-alpha-D-Man-(1-&gt;6)]-beta-D-Man-(1-&gt;4)-beta-D-GlcNAc-(1-&gt;4)-beta-D-GlcNAc)-L-asparaginyl-[protein] (N-glucan mannose isomer 9A1,2,3B1,2,3) + UDP-alpha-D-glucose = N(4)-(alpha-D-Glc-(1-&gt;3)-alpha-D-Man-(1-&gt;2)-alpha-D-Man-(1-&gt;2)-alpha-D-Man-(1-&gt;3)-[alpha-D-Man-(1-&gt;2)-alpha-D-Man-(1-&gt;3)-[alpha-D-Man-(1-&gt;2)-alpha-D-Man-(1-&gt;6)]-alpha-D-Man-(1-&gt;6)]-beta-D-Man-(1-&gt;4)-beta-D-GlcNAc-(1-&gt;4)-beta-D-GlcNAc)-L-asparaginyl-[protein] + UDP + H(+)</text>
        <dbReference type="Rhea" id="RHEA:61304"/>
        <dbReference type="Rhea" id="RHEA-COMP:14356"/>
        <dbReference type="Rhea" id="RHEA-COMP:14357"/>
        <dbReference type="ChEBI" id="CHEBI:15378"/>
        <dbReference type="ChEBI" id="CHEBI:58223"/>
        <dbReference type="ChEBI" id="CHEBI:58885"/>
        <dbReference type="ChEBI" id="CHEBI:59080"/>
        <dbReference type="ChEBI" id="CHEBI:139493"/>
    </reaction>
</comment>
<dbReference type="InterPro" id="IPR029044">
    <property type="entry name" value="Nucleotide-diphossugar_trans"/>
</dbReference>
<feature type="domain" description="UGGT thioredoxin-like" evidence="17">
    <location>
        <begin position="414"/>
        <end position="579"/>
    </location>
</feature>
<evidence type="ECO:0000259" key="16">
    <source>
        <dbReference type="Pfam" id="PF18401"/>
    </source>
</evidence>
<dbReference type="GO" id="GO:0003980">
    <property type="term" value="F:UDP-glucose:glycoprotein glucosyltransferase activity"/>
    <property type="evidence" value="ECO:0007669"/>
    <property type="project" value="InterPro"/>
</dbReference>
<comment type="pathway">
    <text evidence="3">Protein modification; protein glycosylation.</text>
</comment>
<evidence type="ECO:0000259" key="17">
    <source>
        <dbReference type="Pfam" id="PF18402"/>
    </source>
</evidence>
<dbReference type="PANTHER" id="PTHR11226:SF3">
    <property type="entry name" value="UDP-GLUCOSE:GLYCOPROTEIN GLUCOSYLTRANSFERASE 1"/>
    <property type="match status" value="1"/>
</dbReference>
<dbReference type="Ensembl" id="ENSOTST00005094385.2">
    <property type="protein sequence ID" value="ENSOTSP00005086956.2"/>
    <property type="gene ID" value="ENSOTSG00005040996.2"/>
</dbReference>
<evidence type="ECO:0000256" key="10">
    <source>
        <dbReference type="ARBA" id="ARBA00045874"/>
    </source>
</evidence>
<dbReference type="InterPro" id="IPR009448">
    <property type="entry name" value="UDP-g_GGtrans"/>
</dbReference>
<dbReference type="UniPathway" id="UPA00378"/>
<keyword evidence="9" id="KW-0325">Glycoprotein</keyword>
<organism evidence="20 21">
    <name type="scientific">Oncorhynchus tshawytscha</name>
    <name type="common">Chinook salmon</name>
    <name type="synonym">Salmo tshawytscha</name>
    <dbReference type="NCBI Taxonomy" id="74940"/>
    <lineage>
        <taxon>Eukaryota</taxon>
        <taxon>Metazoa</taxon>
        <taxon>Chordata</taxon>
        <taxon>Craniata</taxon>
        <taxon>Vertebrata</taxon>
        <taxon>Euteleostomi</taxon>
        <taxon>Actinopterygii</taxon>
        <taxon>Neopterygii</taxon>
        <taxon>Teleostei</taxon>
        <taxon>Protacanthopterygii</taxon>
        <taxon>Salmoniformes</taxon>
        <taxon>Salmonidae</taxon>
        <taxon>Salmoninae</taxon>
        <taxon>Oncorhynchus</taxon>
    </lineage>
</organism>
<evidence type="ECO:0000313" key="20">
    <source>
        <dbReference type="Ensembl" id="ENSOTSP00005086956.2"/>
    </source>
</evidence>
<keyword evidence="6" id="KW-0808">Transferase</keyword>
<dbReference type="InterPro" id="IPR040525">
    <property type="entry name" value="UGGT_TRXL_4"/>
</dbReference>
<dbReference type="GO" id="GO:0051082">
    <property type="term" value="F:unfolded protein binding"/>
    <property type="evidence" value="ECO:0007669"/>
    <property type="project" value="TreeGrafter"/>
</dbReference>
<evidence type="ECO:0000256" key="7">
    <source>
        <dbReference type="ARBA" id="ARBA00022729"/>
    </source>
</evidence>
<dbReference type="Gene3D" id="3.90.550.10">
    <property type="entry name" value="Spore Coat Polysaccharide Biosynthesis Protein SpsA, Chain A"/>
    <property type="match status" value="1"/>
</dbReference>
<dbReference type="Proteomes" id="UP000694402">
    <property type="component" value="Unassembled WGS sequence"/>
</dbReference>
<keyword evidence="21" id="KW-1185">Reference proteome</keyword>
<dbReference type="GO" id="GO:0005788">
    <property type="term" value="C:endoplasmic reticulum lumen"/>
    <property type="evidence" value="ECO:0007669"/>
    <property type="project" value="UniProtKB-SubCell"/>
</dbReference>
<evidence type="ECO:0000256" key="5">
    <source>
        <dbReference type="ARBA" id="ARBA00022676"/>
    </source>
</evidence>
<comment type="function">
    <text evidence="10">Recognizes glycoproteins with minor folding defects. Reglucosylates single N-glycans near the misfolded part of the protein, thus providing quality control for protein folding in the endoplasmic reticulum. Reglucosylated proteins are recognized by calreticulin for recycling to the endoplasmic reticulum and refolding or degradation.</text>
</comment>
<dbReference type="Pfam" id="PF18404">
    <property type="entry name" value="Glyco_transf_24"/>
    <property type="match status" value="1"/>
</dbReference>
<feature type="domain" description="Glucosyltransferase 24 catalytic" evidence="19">
    <location>
        <begin position="943"/>
        <end position="1198"/>
    </location>
</feature>
<accession>A0A8C8J5P2</accession>
<comment type="cofactor">
    <cofactor evidence="1">
        <name>Ca(2+)</name>
        <dbReference type="ChEBI" id="CHEBI:29108"/>
    </cofactor>
</comment>
<evidence type="ECO:0000256" key="3">
    <source>
        <dbReference type="ARBA" id="ARBA00004922"/>
    </source>
</evidence>